<evidence type="ECO:0000313" key="2">
    <source>
        <dbReference type="Proteomes" id="UP000033977"/>
    </source>
</evidence>
<dbReference type="AlphaFoldDB" id="A0A0G1IC43"/>
<dbReference type="EMBL" id="LCIN01000009">
    <property type="protein sequence ID" value="KKT56981.1"/>
    <property type="molecule type" value="Genomic_DNA"/>
</dbReference>
<evidence type="ECO:0000313" key="1">
    <source>
        <dbReference type="EMBL" id="KKT56981.1"/>
    </source>
</evidence>
<dbReference type="Proteomes" id="UP000033977">
    <property type="component" value="Unassembled WGS sequence"/>
</dbReference>
<comment type="caution">
    <text evidence="1">The sequence shown here is derived from an EMBL/GenBank/DDBJ whole genome shotgun (WGS) entry which is preliminary data.</text>
</comment>
<gene>
    <name evidence="1" type="ORF">UW49_C0009G0002</name>
</gene>
<organism evidence="1 2">
    <name type="scientific">Candidatus Giovannonibacteria bacterium GW2011_GWB1_44_23</name>
    <dbReference type="NCBI Taxonomy" id="1618652"/>
    <lineage>
        <taxon>Bacteria</taxon>
        <taxon>Candidatus Giovannoniibacteriota</taxon>
    </lineage>
</organism>
<accession>A0A0G1IC43</accession>
<name>A0A0G1IC43_9BACT</name>
<protein>
    <submittedName>
        <fullName evidence="1">Uncharacterized protein</fullName>
    </submittedName>
</protein>
<sequence>MKESSADRIFGKFEAGKESARHLLAKEFKEQEYKYETERQKTKEELEIIAFVNEFTNTVATNFGGQSLDVQQKNVHVLDQSEIEQLDKIFSQKETTHPSSIFIASLQAIVMSDKKGDLLAFTRELVHEMCHFKAFQSLEVRLDPDRKMWVGKNRRGGLAIEIKRDKQKEAAFVDLNEAIIEQLTGVILENLTKSNDLPDALKKQIEKVPNEQREEKIFGAVYVPEQLRLIDIAEKIYGKNRDRFKNAGEVLRLFYKSMFSGELLQVARLIEKTFGKGSFKKIGEEGLPISQIEKEVAEEEK</sequence>
<reference evidence="1 2" key="1">
    <citation type="journal article" date="2015" name="Nature">
        <title>rRNA introns, odd ribosomes, and small enigmatic genomes across a large radiation of phyla.</title>
        <authorList>
            <person name="Brown C.T."/>
            <person name="Hug L.A."/>
            <person name="Thomas B.C."/>
            <person name="Sharon I."/>
            <person name="Castelle C.J."/>
            <person name="Singh A."/>
            <person name="Wilkins M.J."/>
            <person name="Williams K.H."/>
            <person name="Banfield J.F."/>
        </authorList>
    </citation>
    <scope>NUCLEOTIDE SEQUENCE [LARGE SCALE GENOMIC DNA]</scope>
</reference>
<proteinExistence type="predicted"/>